<sequence>MGLICSKRFVIIIFMNQKILEYSKKHLKKNPAQIRPGDWVKVHHCYQDGKKTRVQIFEGVVIAIKHGQGIDAQFTVYKIASGGIAVQYSFPLHSPSIIKIERVKTSKVARAKLNYLKTIKSSKITLNKEKKALKIWEEPTLEEELEKIKKQKEAAAQAKEEKKKPPFQKKERGAVKSHYSASWRIA</sequence>
<evidence type="ECO:0000256" key="1">
    <source>
        <dbReference type="ARBA" id="ARBA00005781"/>
    </source>
</evidence>
<dbReference type="EMBL" id="VMGK01000009">
    <property type="protein sequence ID" value="TSC92991.1"/>
    <property type="molecule type" value="Genomic_DNA"/>
</dbReference>
<dbReference type="SUPFAM" id="SSF50104">
    <property type="entry name" value="Translation proteins SH3-like domain"/>
    <property type="match status" value="1"/>
</dbReference>
<evidence type="ECO:0000313" key="7">
    <source>
        <dbReference type="Proteomes" id="UP000315689"/>
    </source>
</evidence>
<dbReference type="GO" id="GO:0003735">
    <property type="term" value="F:structural constituent of ribosome"/>
    <property type="evidence" value="ECO:0007669"/>
    <property type="project" value="InterPro"/>
</dbReference>
<comment type="similarity">
    <text evidence="1 4">Belongs to the bacterial ribosomal protein bL19 family.</text>
</comment>
<dbReference type="InterPro" id="IPR038657">
    <property type="entry name" value="Ribosomal_bL19_sf"/>
</dbReference>
<feature type="region of interest" description="Disordered" evidence="5">
    <location>
        <begin position="152"/>
        <end position="186"/>
    </location>
</feature>
<dbReference type="PRINTS" id="PR00061">
    <property type="entry name" value="RIBOSOMALL19"/>
</dbReference>
<dbReference type="AlphaFoldDB" id="A0A554LJE8"/>
<feature type="compositionally biased region" description="Basic and acidic residues" evidence="5">
    <location>
        <begin position="152"/>
        <end position="174"/>
    </location>
</feature>
<dbReference type="GO" id="GO:0022625">
    <property type="term" value="C:cytosolic large ribosomal subunit"/>
    <property type="evidence" value="ECO:0007669"/>
    <property type="project" value="TreeGrafter"/>
</dbReference>
<dbReference type="InterPro" id="IPR008991">
    <property type="entry name" value="Translation_prot_SH3-like_sf"/>
</dbReference>
<dbReference type="InterPro" id="IPR001857">
    <property type="entry name" value="Ribosomal_bL19"/>
</dbReference>
<keyword evidence="3 4" id="KW-0687">Ribonucleoprotein</keyword>
<evidence type="ECO:0000256" key="4">
    <source>
        <dbReference type="RuleBase" id="RU000559"/>
    </source>
</evidence>
<dbReference type="PANTHER" id="PTHR15680">
    <property type="entry name" value="RIBOSOMAL PROTEIN L19"/>
    <property type="match status" value="1"/>
</dbReference>
<protein>
    <recommendedName>
        <fullName evidence="4">50S ribosomal protein L19</fullName>
    </recommendedName>
</protein>
<name>A0A554LJE8_9BACT</name>
<evidence type="ECO:0000313" key="6">
    <source>
        <dbReference type="EMBL" id="TSC92991.1"/>
    </source>
</evidence>
<reference evidence="6 7" key="1">
    <citation type="submission" date="2017-07" db="EMBL/GenBank/DDBJ databases">
        <title>Mechanisms for carbon and nitrogen cycling indicate functional differentiation within the Candidate Phyla Radiation.</title>
        <authorList>
            <person name="Danczak R.E."/>
            <person name="Johnston M.D."/>
            <person name="Kenah C."/>
            <person name="Slattery M."/>
            <person name="Wrighton K.C."/>
            <person name="Wilkins M.J."/>
        </authorList>
    </citation>
    <scope>NUCLEOTIDE SEQUENCE [LARGE SCALE GENOMIC DNA]</scope>
    <source>
        <strain evidence="6">Licking1014_7</strain>
    </source>
</reference>
<dbReference type="Pfam" id="PF01245">
    <property type="entry name" value="Ribosomal_L19"/>
    <property type="match status" value="1"/>
</dbReference>
<proteinExistence type="inferred from homology"/>
<dbReference type="PANTHER" id="PTHR15680:SF9">
    <property type="entry name" value="LARGE RIBOSOMAL SUBUNIT PROTEIN BL19M"/>
    <property type="match status" value="1"/>
</dbReference>
<evidence type="ECO:0000256" key="2">
    <source>
        <dbReference type="ARBA" id="ARBA00022980"/>
    </source>
</evidence>
<accession>A0A554LJE8</accession>
<evidence type="ECO:0000256" key="3">
    <source>
        <dbReference type="ARBA" id="ARBA00023274"/>
    </source>
</evidence>
<dbReference type="GO" id="GO:0006412">
    <property type="term" value="P:translation"/>
    <property type="evidence" value="ECO:0007669"/>
    <property type="project" value="InterPro"/>
</dbReference>
<comment type="caution">
    <text evidence="6">The sequence shown here is derived from an EMBL/GenBank/DDBJ whole genome shotgun (WGS) entry which is preliminary data.</text>
</comment>
<organism evidence="6 7">
    <name type="scientific">Candidatus Berkelbacteria bacterium Licking1014_7</name>
    <dbReference type="NCBI Taxonomy" id="2017147"/>
    <lineage>
        <taxon>Bacteria</taxon>
        <taxon>Candidatus Berkelbacteria</taxon>
    </lineage>
</organism>
<dbReference type="Gene3D" id="2.30.30.790">
    <property type="match status" value="1"/>
</dbReference>
<comment type="function">
    <text evidence="4">This protein is located at the 30S-50S ribosomal subunit interface and may play a role in the structure and function of the aminoacyl-tRNA binding site.</text>
</comment>
<evidence type="ECO:0000256" key="5">
    <source>
        <dbReference type="SAM" id="MobiDB-lite"/>
    </source>
</evidence>
<keyword evidence="2 6" id="KW-0689">Ribosomal protein</keyword>
<dbReference type="Proteomes" id="UP000315689">
    <property type="component" value="Unassembled WGS sequence"/>
</dbReference>
<gene>
    <name evidence="6" type="ORF">CEN89_356</name>
</gene>